<dbReference type="FunFam" id="2.30.30.40:FF:000233">
    <property type="entry name" value="NADPH oxidase organizer 1"/>
    <property type="match status" value="1"/>
</dbReference>
<dbReference type="GO" id="GO:0016176">
    <property type="term" value="F:superoxide-generating NADPH oxidase activator activity"/>
    <property type="evidence" value="ECO:0007669"/>
    <property type="project" value="TreeGrafter"/>
</dbReference>
<dbReference type="GO" id="GO:0035091">
    <property type="term" value="F:phosphatidylinositol binding"/>
    <property type="evidence" value="ECO:0007669"/>
    <property type="project" value="InterPro"/>
</dbReference>
<reference evidence="6 7" key="1">
    <citation type="submission" date="2024-04" db="EMBL/GenBank/DDBJ databases">
        <authorList>
            <person name="Waldvogel A.-M."/>
            <person name="Schoenle A."/>
        </authorList>
    </citation>
    <scope>NUCLEOTIDE SEQUENCE [LARGE SCALE GENOMIC DNA]</scope>
</reference>
<dbReference type="Proteomes" id="UP001497482">
    <property type="component" value="Chromosome 18"/>
</dbReference>
<dbReference type="InterPro" id="IPR036871">
    <property type="entry name" value="PX_dom_sf"/>
</dbReference>
<evidence type="ECO:0000259" key="5">
    <source>
        <dbReference type="PROSITE" id="PS50195"/>
    </source>
</evidence>
<dbReference type="InterPro" id="IPR036028">
    <property type="entry name" value="SH3-like_dom_sf"/>
</dbReference>
<dbReference type="SMART" id="SM00312">
    <property type="entry name" value="PX"/>
    <property type="match status" value="1"/>
</dbReference>
<dbReference type="InterPro" id="IPR001452">
    <property type="entry name" value="SH3_domain"/>
</dbReference>
<evidence type="ECO:0000256" key="2">
    <source>
        <dbReference type="PROSITE-ProRule" id="PRU00192"/>
    </source>
</evidence>
<keyword evidence="7" id="KW-1185">Reference proteome</keyword>
<dbReference type="GO" id="GO:0005737">
    <property type="term" value="C:cytoplasm"/>
    <property type="evidence" value="ECO:0007669"/>
    <property type="project" value="TreeGrafter"/>
</dbReference>
<feature type="domain" description="SH3" evidence="4">
    <location>
        <begin position="244"/>
        <end position="303"/>
    </location>
</feature>
<feature type="domain" description="PX" evidence="5">
    <location>
        <begin position="16"/>
        <end position="141"/>
    </location>
</feature>
<dbReference type="GO" id="GO:0042554">
    <property type="term" value="P:superoxide anion generation"/>
    <property type="evidence" value="ECO:0007669"/>
    <property type="project" value="TreeGrafter"/>
</dbReference>
<dbReference type="CDD" id="cd12024">
    <property type="entry name" value="SH3_NoxO1_2"/>
    <property type="match status" value="1"/>
</dbReference>
<evidence type="ECO:0000313" key="6">
    <source>
        <dbReference type="EMBL" id="CAL1588410.1"/>
    </source>
</evidence>
<evidence type="ECO:0000313" key="7">
    <source>
        <dbReference type="Proteomes" id="UP001497482"/>
    </source>
</evidence>
<evidence type="ECO:0008006" key="8">
    <source>
        <dbReference type="Google" id="ProtNLM"/>
    </source>
</evidence>
<dbReference type="Gene3D" id="3.30.1520.10">
    <property type="entry name" value="Phox-like domain"/>
    <property type="match status" value="1"/>
</dbReference>
<dbReference type="InterPro" id="IPR001683">
    <property type="entry name" value="PX_dom"/>
</dbReference>
<dbReference type="PROSITE" id="PS50195">
    <property type="entry name" value="PX"/>
    <property type="match status" value="1"/>
</dbReference>
<dbReference type="Gene3D" id="2.30.30.40">
    <property type="entry name" value="SH3 Domains"/>
    <property type="match status" value="2"/>
</dbReference>
<dbReference type="PROSITE" id="PS50002">
    <property type="entry name" value="SH3"/>
    <property type="match status" value="1"/>
</dbReference>
<accession>A0AAV2KEP6</accession>
<dbReference type="EMBL" id="OZ035840">
    <property type="protein sequence ID" value="CAL1588410.1"/>
    <property type="molecule type" value="Genomic_DNA"/>
</dbReference>
<dbReference type="InterPro" id="IPR051228">
    <property type="entry name" value="NADPH_Oxidase/PX-Domain"/>
</dbReference>
<dbReference type="PANTHER" id="PTHR15706">
    <property type="entry name" value="SH3 MULTIPLE DOMAIN"/>
    <property type="match status" value="1"/>
</dbReference>
<evidence type="ECO:0000256" key="1">
    <source>
        <dbReference type="ARBA" id="ARBA00022443"/>
    </source>
</evidence>
<dbReference type="SMART" id="SM00326">
    <property type="entry name" value="SH3"/>
    <property type="match status" value="2"/>
</dbReference>
<keyword evidence="1 2" id="KW-0728">SH3 domain</keyword>
<dbReference type="PANTHER" id="PTHR15706:SF10">
    <property type="entry name" value="NADPH OXIDASE ORGANIZER 1"/>
    <property type="match status" value="1"/>
</dbReference>
<dbReference type="SUPFAM" id="SSF50044">
    <property type="entry name" value="SH3-domain"/>
    <property type="match status" value="2"/>
</dbReference>
<dbReference type="AlphaFoldDB" id="A0AAV2KEP6"/>
<feature type="region of interest" description="Disordered" evidence="3">
    <location>
        <begin position="395"/>
        <end position="511"/>
    </location>
</feature>
<dbReference type="InterPro" id="IPR035758">
    <property type="entry name" value="NoxO1_SH3_2"/>
</dbReference>
<evidence type="ECO:0000256" key="3">
    <source>
        <dbReference type="SAM" id="MobiDB-lite"/>
    </source>
</evidence>
<proteinExistence type="predicted"/>
<dbReference type="SUPFAM" id="SSF64268">
    <property type="entry name" value="PX domain"/>
    <property type="match status" value="1"/>
</dbReference>
<gene>
    <name evidence="6" type="ORF">KC01_LOCUS18211</name>
</gene>
<feature type="compositionally biased region" description="Low complexity" evidence="3">
    <location>
        <begin position="401"/>
        <end position="425"/>
    </location>
</feature>
<organism evidence="6 7">
    <name type="scientific">Knipowitschia caucasica</name>
    <name type="common">Caucasian dwarf goby</name>
    <name type="synonym">Pomatoschistus caucasicus</name>
    <dbReference type="NCBI Taxonomy" id="637954"/>
    <lineage>
        <taxon>Eukaryota</taxon>
        <taxon>Metazoa</taxon>
        <taxon>Chordata</taxon>
        <taxon>Craniata</taxon>
        <taxon>Vertebrata</taxon>
        <taxon>Euteleostomi</taxon>
        <taxon>Actinopterygii</taxon>
        <taxon>Neopterygii</taxon>
        <taxon>Teleostei</taxon>
        <taxon>Neoteleostei</taxon>
        <taxon>Acanthomorphata</taxon>
        <taxon>Gobiaria</taxon>
        <taxon>Gobiiformes</taxon>
        <taxon>Gobioidei</taxon>
        <taxon>Gobiidae</taxon>
        <taxon>Gobiinae</taxon>
        <taxon>Knipowitschia</taxon>
    </lineage>
</organism>
<sequence length="511" mass="58323">MQQASHSSEGPLCVMDPQRYPISTRLAGVIHKEKEKFYLVSVLWSDQNDIMVYRSFRDFQKLHKQMKKAFPTESKRNHSERVIPKFRYRKLKRREQRKTTTKYLQRFKFLQKYCNELLSCEPRVCQCTDLVQFFQPNKQDLQPEFFKNSIMVMPLDEDIKANEGGGDVTKPFVTETYRCVAAYEIKDTKNKPFKVAAEENVDVLIKDKAGWWLVENDEKRMAWFPAPYLEKPDDSGDEMDGPIDQEKLYTAIKSYTATKDDEISVIIGAVVEVIQKPETGWWLVRYKEKAGYIPSIYLRPQNYPRMSLTPHLTVHQNSTNLEIPTLEKYSQISRSQGNLLEMPSSQPVSPHLLQPESKHRSHSLSILTEHAAPESAAHRHAPPTITVELDDNEEEGVDNYSRGSFDSQSDFSFSDDMSCSSGNSSPNLGAMEDGPRFQPPTPGNHLLSRSTGAKMMLSVSDPNLYKGPASPKVPPRPRPQQILARCTTITRKNAAKGNHAQMDQSGKESNQ</sequence>
<dbReference type="Pfam" id="PF00018">
    <property type="entry name" value="SH3_1"/>
    <property type="match status" value="1"/>
</dbReference>
<feature type="compositionally biased region" description="Polar residues" evidence="3">
    <location>
        <begin position="501"/>
        <end position="511"/>
    </location>
</feature>
<dbReference type="Pfam" id="PF00787">
    <property type="entry name" value="PX"/>
    <property type="match status" value="1"/>
</dbReference>
<evidence type="ECO:0000259" key="4">
    <source>
        <dbReference type="PROSITE" id="PS50002"/>
    </source>
</evidence>
<feature type="region of interest" description="Disordered" evidence="3">
    <location>
        <begin position="340"/>
        <end position="364"/>
    </location>
</feature>
<protein>
    <recommendedName>
        <fullName evidence="8">NADPH oxidase organizer 1a</fullName>
    </recommendedName>
</protein>
<name>A0AAV2KEP6_KNICA</name>